<dbReference type="AlphaFoldDB" id="A0A2R5GEE5"/>
<dbReference type="NCBIfam" id="TIGR03033">
    <property type="entry name" value="phage_rel_nuc"/>
    <property type="match status" value="1"/>
</dbReference>
<keyword evidence="4" id="KW-1185">Reference proteome</keyword>
<feature type="region of interest" description="Disordered" evidence="1">
    <location>
        <begin position="1"/>
        <end position="28"/>
    </location>
</feature>
<dbReference type="Pfam" id="PF09588">
    <property type="entry name" value="YqaJ"/>
    <property type="match status" value="1"/>
</dbReference>
<dbReference type="InterPro" id="IPR019080">
    <property type="entry name" value="YqaJ_viral_recombinase"/>
</dbReference>
<dbReference type="InterPro" id="IPR011335">
    <property type="entry name" value="Restrct_endonuc-II-like"/>
</dbReference>
<feature type="domain" description="YqaJ viral recombinase" evidence="2">
    <location>
        <begin position="96"/>
        <end position="222"/>
    </location>
</feature>
<dbReference type="EMBL" id="BEYU01000050">
    <property type="protein sequence ID" value="GBG28925.1"/>
    <property type="molecule type" value="Genomic_DNA"/>
</dbReference>
<evidence type="ECO:0000313" key="4">
    <source>
        <dbReference type="Proteomes" id="UP000241890"/>
    </source>
</evidence>
<evidence type="ECO:0000256" key="1">
    <source>
        <dbReference type="SAM" id="MobiDB-lite"/>
    </source>
</evidence>
<comment type="caution">
    <text evidence="3">The sequence shown here is derived from an EMBL/GenBank/DDBJ whole genome shotgun (WGS) entry which is preliminary data.</text>
</comment>
<dbReference type="GO" id="GO:0006281">
    <property type="term" value="P:DNA repair"/>
    <property type="evidence" value="ECO:0007669"/>
    <property type="project" value="UniProtKB-ARBA"/>
</dbReference>
<dbReference type="OrthoDB" id="48206at2759"/>
<sequence>MTGLAAAAVSSHREDDTSGSVDDDDVDERDRELAAARARLEAARQQKAALAQNAKILRAELRALRDEQLDLEDDLFRELTGTGLILSSVVQGSTRWNRTRTERFTASQFGVVCGVSRYARGIDLWMLRTGRIENPFRGNADTERGNLLEPVALRWYERAYQEHVQTTGFWVCQEASYLGASPDGLVGDDGLLEIKCPRHAPHTSVPSHYMAQIQGQLHITKRKWCDFVSYHEKEDPVVLRVYYSPSYWAWMLPQLRAFYFHIQTDEPPPKLPLENLTARQKQADALCRVEPRPRE</sequence>
<dbReference type="InterPro" id="IPR017482">
    <property type="entry name" value="Lambda-type_endonuclease"/>
</dbReference>
<dbReference type="InterPro" id="IPR051703">
    <property type="entry name" value="NF-kappa-B_Signaling_Reg"/>
</dbReference>
<protein>
    <recommendedName>
        <fullName evidence="2">YqaJ viral recombinase domain-containing protein</fullName>
    </recommendedName>
</protein>
<evidence type="ECO:0000259" key="2">
    <source>
        <dbReference type="Pfam" id="PF09588"/>
    </source>
</evidence>
<dbReference type="InParanoid" id="A0A2R5GEE5"/>
<dbReference type="Gene3D" id="3.90.320.10">
    <property type="match status" value="1"/>
</dbReference>
<organism evidence="3 4">
    <name type="scientific">Hondaea fermentalgiana</name>
    <dbReference type="NCBI Taxonomy" id="2315210"/>
    <lineage>
        <taxon>Eukaryota</taxon>
        <taxon>Sar</taxon>
        <taxon>Stramenopiles</taxon>
        <taxon>Bigyra</taxon>
        <taxon>Labyrinthulomycetes</taxon>
        <taxon>Thraustochytrida</taxon>
        <taxon>Thraustochytriidae</taxon>
        <taxon>Hondaea</taxon>
    </lineage>
</organism>
<dbReference type="Proteomes" id="UP000241890">
    <property type="component" value="Unassembled WGS sequence"/>
</dbReference>
<accession>A0A2R5GEE5</accession>
<name>A0A2R5GEE5_9STRA</name>
<evidence type="ECO:0000313" key="3">
    <source>
        <dbReference type="EMBL" id="GBG28925.1"/>
    </source>
</evidence>
<dbReference type="SUPFAM" id="SSF52980">
    <property type="entry name" value="Restriction endonuclease-like"/>
    <property type="match status" value="1"/>
</dbReference>
<proteinExistence type="predicted"/>
<dbReference type="PANTHER" id="PTHR46609">
    <property type="entry name" value="EXONUCLEASE, PHAGE-TYPE/RECB, C-TERMINAL DOMAIN-CONTAINING PROTEIN"/>
    <property type="match status" value="1"/>
</dbReference>
<dbReference type="InterPro" id="IPR011604">
    <property type="entry name" value="PDDEXK-like_dom_sf"/>
</dbReference>
<reference evidence="3 4" key="1">
    <citation type="submission" date="2017-12" db="EMBL/GenBank/DDBJ databases">
        <title>Sequencing, de novo assembly and annotation of complete genome of a new Thraustochytrid species, strain FCC1311.</title>
        <authorList>
            <person name="Sedici K."/>
            <person name="Godart F."/>
            <person name="Aiese Cigliano R."/>
            <person name="Sanseverino W."/>
            <person name="Barakat M."/>
            <person name="Ortet P."/>
            <person name="Marechal E."/>
            <person name="Cagnac O."/>
            <person name="Amato A."/>
        </authorList>
    </citation>
    <scope>NUCLEOTIDE SEQUENCE [LARGE SCALE GENOMIC DNA]</scope>
</reference>
<dbReference type="PANTHER" id="PTHR46609:SF6">
    <property type="entry name" value="EXONUCLEASE, PHAGE-TYPE_RECB, C-TERMINAL DOMAIN-CONTAINING PROTEIN-RELATED"/>
    <property type="match status" value="1"/>
</dbReference>
<gene>
    <name evidence="3" type="ORF">FCC1311_051462</name>
</gene>
<dbReference type="CDD" id="cd22343">
    <property type="entry name" value="PDDEXK_lambda_exonuclease-like"/>
    <property type="match status" value="1"/>
</dbReference>